<keyword evidence="7 24" id="KW-0997">Cell inner membrane</keyword>
<evidence type="ECO:0000256" key="5">
    <source>
        <dbReference type="ARBA" id="ARBA00022475"/>
    </source>
</evidence>
<gene>
    <name evidence="25" type="ORF">DDF84_004525</name>
</gene>
<evidence type="ECO:0000256" key="9">
    <source>
        <dbReference type="ARBA" id="ARBA00022692"/>
    </source>
</evidence>
<keyword evidence="11 22" id="KW-0547">Nucleotide-binding</keyword>
<feature type="binding site" evidence="22">
    <location>
        <position position="64"/>
    </location>
    <ligand>
        <name>ATP</name>
        <dbReference type="ChEBI" id="CHEBI:30616"/>
    </ligand>
</feature>
<keyword evidence="6" id="KW-0444">Lipid biosynthesis</keyword>
<reference evidence="25 26" key="1">
    <citation type="submission" date="2019-03" db="EMBL/GenBank/DDBJ databases">
        <title>Comparative insights into the high quality Complete genome sequence of highly metal resistant Cupriavidus metallidurans strain BS1 isolated from a gold-copper mine.</title>
        <authorList>
            <person name="Mazhar H.S."/>
            <person name="Rensing C."/>
        </authorList>
    </citation>
    <scope>NUCLEOTIDE SEQUENCE [LARGE SCALE GENOMIC DNA]</scope>
    <source>
        <strain evidence="25 26">BS1</strain>
    </source>
</reference>
<dbReference type="InterPro" id="IPR036945">
    <property type="entry name" value="DAGK_sf"/>
</dbReference>
<name>A0A2L0WZ04_9BURK</name>
<feature type="active site" description="Proton acceptor" evidence="20">
    <location>
        <position position="105"/>
    </location>
</feature>
<feature type="binding site" evidence="22">
    <location>
        <position position="45"/>
    </location>
    <ligand>
        <name>ATP</name>
        <dbReference type="ChEBI" id="CHEBI:30616"/>
    </ligand>
</feature>
<dbReference type="EC" id="2.7.1.107" evidence="3 24"/>
<feature type="binding site" evidence="22">
    <location>
        <begin position="121"/>
        <end position="123"/>
    </location>
    <ligand>
        <name>ATP</name>
        <dbReference type="ChEBI" id="CHEBI:30616"/>
    </ligand>
</feature>
<evidence type="ECO:0000256" key="21">
    <source>
        <dbReference type="PIRSR" id="PIRSR600829-2"/>
    </source>
</evidence>
<evidence type="ECO:0000256" key="4">
    <source>
        <dbReference type="ARBA" id="ARBA00017575"/>
    </source>
</evidence>
<evidence type="ECO:0000256" key="12">
    <source>
        <dbReference type="ARBA" id="ARBA00022777"/>
    </source>
</evidence>
<feature type="transmembrane region" description="Helical" evidence="24">
    <location>
        <begin position="136"/>
        <end position="157"/>
    </location>
</feature>
<dbReference type="PANTHER" id="PTHR34299:SF1">
    <property type="entry name" value="DIACYLGLYCEROL KINASE"/>
    <property type="match status" value="1"/>
</dbReference>
<proteinExistence type="inferred from homology"/>
<evidence type="ECO:0000313" key="26">
    <source>
        <dbReference type="Proteomes" id="UP000253772"/>
    </source>
</evidence>
<evidence type="ECO:0000256" key="11">
    <source>
        <dbReference type="ARBA" id="ARBA00022741"/>
    </source>
</evidence>
<dbReference type="InterPro" id="IPR000829">
    <property type="entry name" value="DAGK"/>
</dbReference>
<dbReference type="InterPro" id="IPR033718">
    <property type="entry name" value="DAGK_prok"/>
</dbReference>
<evidence type="ECO:0000256" key="1">
    <source>
        <dbReference type="ARBA" id="ARBA00004429"/>
    </source>
</evidence>
<dbReference type="CDD" id="cd14264">
    <property type="entry name" value="DAGK_IM"/>
    <property type="match status" value="1"/>
</dbReference>
<dbReference type="GO" id="GO:0005524">
    <property type="term" value="F:ATP binding"/>
    <property type="evidence" value="ECO:0007669"/>
    <property type="project" value="UniProtKB-KW"/>
</dbReference>
<comment type="similarity">
    <text evidence="2 24">Belongs to the bacterial diacylglycerol kinase family.</text>
</comment>
<evidence type="ECO:0000256" key="18">
    <source>
        <dbReference type="ARBA" id="ARBA00023209"/>
    </source>
</evidence>
<dbReference type="AlphaFoldDB" id="A0A2L0WZ04"/>
<keyword evidence="13 22" id="KW-0067">ATP-binding</keyword>
<feature type="binding site" evidence="23">
    <location>
        <position position="112"/>
    </location>
    <ligand>
        <name>a divalent metal cation</name>
        <dbReference type="ChEBI" id="CHEBI:60240"/>
    </ligand>
</feature>
<dbReference type="EMBL" id="CP037900">
    <property type="protein sequence ID" value="QBP09073.1"/>
    <property type="molecule type" value="Genomic_DNA"/>
</dbReference>
<keyword evidence="5" id="KW-1003">Cell membrane</keyword>
<dbReference type="Pfam" id="PF01219">
    <property type="entry name" value="DAGK_prokar"/>
    <property type="match status" value="1"/>
</dbReference>
<dbReference type="GO" id="GO:0005886">
    <property type="term" value="C:plasma membrane"/>
    <property type="evidence" value="ECO:0007669"/>
    <property type="project" value="UniProtKB-SubCell"/>
</dbReference>
<feature type="binding site" evidence="22">
    <location>
        <begin position="130"/>
        <end position="131"/>
    </location>
    <ligand>
        <name>ATP</name>
        <dbReference type="ChEBI" id="CHEBI:30616"/>
    </ligand>
</feature>
<organism evidence="25 26">
    <name type="scientific">Cupriavidus metallidurans</name>
    <dbReference type="NCBI Taxonomy" id="119219"/>
    <lineage>
        <taxon>Bacteria</taxon>
        <taxon>Pseudomonadati</taxon>
        <taxon>Pseudomonadota</taxon>
        <taxon>Betaproteobacteria</taxon>
        <taxon>Burkholderiales</taxon>
        <taxon>Burkholderiaceae</taxon>
        <taxon>Cupriavidus</taxon>
    </lineage>
</organism>
<evidence type="ECO:0000256" key="19">
    <source>
        <dbReference type="ARBA" id="ARBA00023264"/>
    </source>
</evidence>
<keyword evidence="14 23" id="KW-0460">Magnesium</keyword>
<feature type="binding site" evidence="21">
    <location>
        <position position="45"/>
    </location>
    <ligand>
        <name>substrate</name>
    </ligand>
</feature>
<evidence type="ECO:0000256" key="3">
    <source>
        <dbReference type="ARBA" id="ARBA00012133"/>
    </source>
</evidence>
<evidence type="ECO:0000256" key="14">
    <source>
        <dbReference type="ARBA" id="ARBA00022842"/>
    </source>
</evidence>
<dbReference type="GO" id="GO:0006654">
    <property type="term" value="P:phosphatidic acid biosynthetic process"/>
    <property type="evidence" value="ECO:0007669"/>
    <property type="project" value="InterPro"/>
</dbReference>
<dbReference type="GO" id="GO:0046872">
    <property type="term" value="F:metal ion binding"/>
    <property type="evidence" value="ECO:0007669"/>
    <property type="project" value="UniProtKB-KW"/>
</dbReference>
<evidence type="ECO:0000313" key="25">
    <source>
        <dbReference type="EMBL" id="QBP09073.1"/>
    </source>
</evidence>
<evidence type="ECO:0000256" key="8">
    <source>
        <dbReference type="ARBA" id="ARBA00022679"/>
    </source>
</evidence>
<evidence type="ECO:0000256" key="22">
    <source>
        <dbReference type="PIRSR" id="PIRSR600829-3"/>
    </source>
</evidence>
<evidence type="ECO:0000256" key="6">
    <source>
        <dbReference type="ARBA" id="ARBA00022516"/>
    </source>
</evidence>
<keyword evidence="19 24" id="KW-1208">Phospholipid metabolism</keyword>
<evidence type="ECO:0000256" key="16">
    <source>
        <dbReference type="ARBA" id="ARBA00023098"/>
    </source>
</evidence>
<evidence type="ECO:0000256" key="15">
    <source>
        <dbReference type="ARBA" id="ARBA00022989"/>
    </source>
</evidence>
<feature type="binding site" evidence="23">
    <location>
        <position position="64"/>
    </location>
    <ligand>
        <name>a divalent metal cation</name>
        <dbReference type="ChEBI" id="CHEBI:60240"/>
    </ligand>
</feature>
<comment type="cofactor">
    <cofactor evidence="23">
        <name>Mg(2+)</name>
        <dbReference type="ChEBI" id="CHEBI:18420"/>
    </cofactor>
    <text evidence="23">Mn(2+), Zn(2+), Cd(2+) and Co(2+) support activity to lesser extents.</text>
</comment>
<evidence type="ECO:0000256" key="20">
    <source>
        <dbReference type="PIRSR" id="PIRSR600829-1"/>
    </source>
</evidence>
<keyword evidence="12 24" id="KW-0418">Kinase</keyword>
<keyword evidence="16 24" id="KW-0443">Lipid metabolism</keyword>
<comment type="function">
    <text evidence="24">Catalyzes the ATP-dependent phosphorylation of sn-l,2-diacylglycerol (DAG) to phosphatidic acid. Involved in the recycling of diacylglycerol produced as a by-product during membrane-derived oligosaccharide (MDO) biosynthesis.</text>
</comment>
<evidence type="ECO:0000256" key="24">
    <source>
        <dbReference type="RuleBase" id="RU363065"/>
    </source>
</evidence>
<comment type="catalytic activity">
    <reaction evidence="24">
        <text>a 1,2-diacyl-sn-glycerol + ATP = a 1,2-diacyl-sn-glycero-3-phosphate + ADP + H(+)</text>
        <dbReference type="Rhea" id="RHEA:10272"/>
        <dbReference type="ChEBI" id="CHEBI:15378"/>
        <dbReference type="ChEBI" id="CHEBI:17815"/>
        <dbReference type="ChEBI" id="CHEBI:30616"/>
        <dbReference type="ChEBI" id="CHEBI:58608"/>
        <dbReference type="ChEBI" id="CHEBI:456216"/>
        <dbReference type="EC" id="2.7.1.107"/>
    </reaction>
</comment>
<sequence>MAKPHHTLPPDPSLHRPTAAHMAAEVESEYSIASNPHKGNRGLTRAWHAAINSASGLRYAILEESAFRQELTLVVILTPCAFIIPATVVERVMLLGTLLLVLIVELLNSSVEAAIDRISLERHSLSKRAKDFGSAAVMLALILCGGTWAAIAGPHVVRWVGMLFN</sequence>
<dbReference type="OrthoDB" id="9796011at2"/>
<dbReference type="RefSeq" id="WP_080672710.1">
    <property type="nucleotide sequence ID" value="NZ_CP026544.1"/>
</dbReference>
<keyword evidence="8 24" id="KW-0808">Transferase</keyword>
<evidence type="ECO:0000256" key="2">
    <source>
        <dbReference type="ARBA" id="ARBA00005967"/>
    </source>
</evidence>
<evidence type="ECO:0000256" key="23">
    <source>
        <dbReference type="PIRSR" id="PIRSR600829-4"/>
    </source>
</evidence>
<feature type="binding site" evidence="21">
    <location>
        <position position="105"/>
    </location>
    <ligand>
        <name>substrate</name>
    </ligand>
</feature>
<keyword evidence="15 24" id="KW-1133">Transmembrane helix</keyword>
<keyword evidence="9 24" id="KW-0812">Transmembrane</keyword>
<keyword evidence="10 23" id="KW-0479">Metal-binding</keyword>
<dbReference type="PANTHER" id="PTHR34299">
    <property type="entry name" value="DIACYLGLYCEROL KINASE"/>
    <property type="match status" value="1"/>
</dbReference>
<accession>A0A2L0WZ04</accession>
<evidence type="ECO:0000256" key="10">
    <source>
        <dbReference type="ARBA" id="ARBA00022723"/>
    </source>
</evidence>
<keyword evidence="18" id="KW-0594">Phospholipid biosynthesis</keyword>
<dbReference type="GO" id="GO:0004143">
    <property type="term" value="F:ATP-dependent diacylglycerol kinase activity"/>
    <property type="evidence" value="ECO:0007669"/>
    <property type="project" value="UniProtKB-EC"/>
</dbReference>
<evidence type="ECO:0000256" key="17">
    <source>
        <dbReference type="ARBA" id="ARBA00023136"/>
    </source>
</evidence>
<evidence type="ECO:0000256" key="13">
    <source>
        <dbReference type="ARBA" id="ARBA00022840"/>
    </source>
</evidence>
<evidence type="ECO:0000256" key="7">
    <source>
        <dbReference type="ARBA" id="ARBA00022519"/>
    </source>
</evidence>
<keyword evidence="17 24" id="KW-0472">Membrane</keyword>
<feature type="binding site" evidence="22">
    <location>
        <position position="112"/>
    </location>
    <ligand>
        <name>ATP</name>
        <dbReference type="ChEBI" id="CHEBI:30616"/>
    </ligand>
</feature>
<feature type="transmembrane region" description="Helical" evidence="24">
    <location>
        <begin position="71"/>
        <end position="88"/>
    </location>
</feature>
<feature type="binding site" evidence="21">
    <location>
        <position position="91"/>
    </location>
    <ligand>
        <name>substrate</name>
    </ligand>
</feature>
<feature type="binding site" evidence="21">
    <location>
        <position position="134"/>
    </location>
    <ligand>
        <name>substrate</name>
    </ligand>
</feature>
<feature type="transmembrane region" description="Helical" evidence="24">
    <location>
        <begin position="94"/>
        <end position="115"/>
    </location>
</feature>
<feature type="binding site" evidence="21">
    <location>
        <begin position="66"/>
        <end position="70"/>
    </location>
    <ligand>
        <name>substrate</name>
    </ligand>
</feature>
<dbReference type="Proteomes" id="UP000253772">
    <property type="component" value="Chromosome c1"/>
</dbReference>
<dbReference type="Gene3D" id="1.10.287.3610">
    <property type="match status" value="1"/>
</dbReference>
<protein>
    <recommendedName>
        <fullName evidence="4 24">Diacylglycerol kinase</fullName>
        <ecNumber evidence="3 24">2.7.1.107</ecNumber>
    </recommendedName>
</protein>
<comment type="subcellular location">
    <subcellularLocation>
        <location evidence="1 24">Cell inner membrane</location>
        <topology evidence="1 24">Multi-pass membrane protein</topology>
    </subcellularLocation>
</comment>